<proteinExistence type="predicted"/>
<reference evidence="1 2" key="1">
    <citation type="submission" date="2019-02" db="EMBL/GenBank/DDBJ databases">
        <title>Genomic Encyclopedia of Type Strains, Phase IV (KMG-IV): sequencing the most valuable type-strain genomes for metagenomic binning, comparative biology and taxonomic classification.</title>
        <authorList>
            <person name="Goeker M."/>
        </authorList>
    </citation>
    <scope>NUCLEOTIDE SEQUENCE [LARGE SCALE GENOMIC DNA]</scope>
    <source>
        <strain evidence="1 2">DSM 105135</strain>
    </source>
</reference>
<dbReference type="Proteomes" id="UP000292423">
    <property type="component" value="Unassembled WGS sequence"/>
</dbReference>
<evidence type="ECO:0000313" key="2">
    <source>
        <dbReference type="Proteomes" id="UP000292423"/>
    </source>
</evidence>
<dbReference type="PANTHER" id="PTHR35175:SF1">
    <property type="entry name" value="OXIDOREDUCTASE"/>
    <property type="match status" value="1"/>
</dbReference>
<comment type="caution">
    <text evidence="1">The sequence shown here is derived from an EMBL/GenBank/DDBJ whole genome shotgun (WGS) entry which is preliminary data.</text>
</comment>
<dbReference type="AlphaFoldDB" id="A0A4Q7Z671"/>
<dbReference type="RefSeq" id="WP_130413363.1">
    <property type="nucleotide sequence ID" value="NZ_SHKX01000012.1"/>
</dbReference>
<gene>
    <name evidence="1" type="ORF">EV700_2050</name>
</gene>
<evidence type="ECO:0000313" key="1">
    <source>
        <dbReference type="EMBL" id="RZU45233.1"/>
    </source>
</evidence>
<protein>
    <submittedName>
        <fullName evidence="1">Uncharacterized protein</fullName>
    </submittedName>
</protein>
<organism evidence="1 2">
    <name type="scientific">Fluviicoccus keumensis</name>
    <dbReference type="NCBI Taxonomy" id="1435465"/>
    <lineage>
        <taxon>Bacteria</taxon>
        <taxon>Pseudomonadati</taxon>
        <taxon>Pseudomonadota</taxon>
        <taxon>Gammaproteobacteria</taxon>
        <taxon>Moraxellales</taxon>
        <taxon>Moraxellaceae</taxon>
        <taxon>Fluviicoccus</taxon>
    </lineage>
</organism>
<dbReference type="Pfam" id="PF06945">
    <property type="entry name" value="DUF1289"/>
    <property type="match status" value="1"/>
</dbReference>
<name>A0A4Q7Z671_9GAMM</name>
<accession>A0A4Q7Z671</accession>
<dbReference type="InterPro" id="IPR010710">
    <property type="entry name" value="DUF1289"/>
</dbReference>
<dbReference type="PANTHER" id="PTHR35175">
    <property type="entry name" value="DUF1289 DOMAIN-CONTAINING PROTEIN"/>
    <property type="match status" value="1"/>
</dbReference>
<dbReference type="EMBL" id="SHKX01000012">
    <property type="protein sequence ID" value="RZU45233.1"/>
    <property type="molecule type" value="Genomic_DNA"/>
</dbReference>
<sequence length="156" mass="18464">MKEARRYNTPCIGQCSTVFGDTVCRGCLRFVHEIIDWNRYDDDEKSVVWQRLEQLVSRIVPQYVQVDDPHAIDNAVLFHRLPYRSGNIWHNIYNLLRLAERRNLTLENCGFRLLPGYRPSDIQQHLYSLADAFYERDFVRATRMAAEQPDLFQNKA</sequence>
<dbReference type="OrthoDB" id="5296987at2"/>
<keyword evidence="2" id="KW-1185">Reference proteome</keyword>